<evidence type="ECO:0000313" key="2">
    <source>
        <dbReference type="Proteomes" id="UP000230961"/>
    </source>
</evidence>
<evidence type="ECO:0000313" key="1">
    <source>
        <dbReference type="EMBL" id="AHM71829.1"/>
    </source>
</evidence>
<accession>A0A7U4GCM9</accession>
<gene>
    <name evidence="1" type="ORF">LC20_00573</name>
</gene>
<dbReference type="Pfam" id="PF05521">
    <property type="entry name" value="Phage_HCP"/>
    <property type="match status" value="1"/>
</dbReference>
<dbReference type="Gene3D" id="2.40.10.270">
    <property type="entry name" value="Bacteriophage SPP1 head-tail adaptor protein"/>
    <property type="match status" value="1"/>
</dbReference>
<sequence>MRAGGLRHKVTIQTFTTTQLPSGQPLKQWNDVATVWAEVKAISGRELIASGAEMSEITIRIWMRYRADVSSANRIRFTVRGGKPMNYDITAVIPDEKATRLELLCKGGVSQ</sequence>
<organism evidence="1 2">
    <name type="scientific">Yersinia enterocolitica LC20</name>
    <dbReference type="NCBI Taxonomy" id="1443113"/>
    <lineage>
        <taxon>Bacteria</taxon>
        <taxon>Pseudomonadati</taxon>
        <taxon>Pseudomonadota</taxon>
        <taxon>Gammaproteobacteria</taxon>
        <taxon>Enterobacterales</taxon>
        <taxon>Yersiniaceae</taxon>
        <taxon>Yersinia</taxon>
    </lineage>
</organism>
<dbReference type="AlphaFoldDB" id="A0A7U4GCM9"/>
<name>A0A7U4GCM9_YEREN</name>
<dbReference type="NCBIfam" id="TIGR01563">
    <property type="entry name" value="gp16_SPP1"/>
    <property type="match status" value="1"/>
</dbReference>
<proteinExistence type="predicted"/>
<dbReference type="Proteomes" id="UP000230961">
    <property type="component" value="Chromosome"/>
</dbReference>
<dbReference type="KEGG" id="yel:LC20_00573"/>
<dbReference type="EMBL" id="CP007448">
    <property type="protein sequence ID" value="AHM71829.1"/>
    <property type="molecule type" value="Genomic_DNA"/>
</dbReference>
<reference evidence="1 2" key="1">
    <citation type="submission" date="2017-11" db="EMBL/GenBank/DDBJ databases">
        <title>The complete genome sequence and comparative genome analysis of Yersinia enterocolitica strain LC20.</title>
        <authorList>
            <person name="Shi G."/>
            <person name="Su M."/>
            <person name="Liang J."/>
            <person name="Gu W."/>
            <person name="Xiao Y."/>
            <person name="Zhang Z."/>
            <person name="Qiu H."/>
            <person name="Duan R."/>
            <person name="Zhang Z."/>
            <person name="Li Y."/>
            <person name="Zhang X."/>
            <person name="Ling Y."/>
            <person name="Song L."/>
            <person name="Chen M."/>
            <person name="Zhao Y."/>
            <person name="Wu J."/>
            <person name="Jing H."/>
            <person name="Xiao J."/>
            <person name="Wang X."/>
        </authorList>
    </citation>
    <scope>NUCLEOTIDE SEQUENCE [LARGE SCALE GENOMIC DNA]</scope>
    <source>
        <strain evidence="1 2">LC20</strain>
    </source>
</reference>
<dbReference type="InterPro" id="IPR008767">
    <property type="entry name" value="Phage_SPP1_head-tail_adaptor"/>
</dbReference>
<protein>
    <submittedName>
        <fullName evidence="1">Head-tail adaptor</fullName>
    </submittedName>
</protein>
<dbReference type="InterPro" id="IPR038666">
    <property type="entry name" value="SSP1_head-tail_sf"/>
</dbReference>